<dbReference type="InterPro" id="IPR006621">
    <property type="entry name" value="Nose-resist-to-fluoxetine_N"/>
</dbReference>
<organism evidence="2 3">
    <name type="scientific">Araneus ventricosus</name>
    <name type="common">Orbweaver spider</name>
    <name type="synonym">Epeira ventricosa</name>
    <dbReference type="NCBI Taxonomy" id="182803"/>
    <lineage>
        <taxon>Eukaryota</taxon>
        <taxon>Metazoa</taxon>
        <taxon>Ecdysozoa</taxon>
        <taxon>Arthropoda</taxon>
        <taxon>Chelicerata</taxon>
        <taxon>Arachnida</taxon>
        <taxon>Araneae</taxon>
        <taxon>Araneomorphae</taxon>
        <taxon>Entelegynae</taxon>
        <taxon>Araneoidea</taxon>
        <taxon>Araneidae</taxon>
        <taxon>Araneus</taxon>
    </lineage>
</organism>
<evidence type="ECO:0000313" key="3">
    <source>
        <dbReference type="Proteomes" id="UP000499080"/>
    </source>
</evidence>
<proteinExistence type="predicted"/>
<keyword evidence="3" id="KW-1185">Reference proteome</keyword>
<name>A0A4Y2QE99_ARAVE</name>
<evidence type="ECO:0000313" key="2">
    <source>
        <dbReference type="EMBL" id="GBN61572.1"/>
    </source>
</evidence>
<feature type="domain" description="Nose resistant-to-fluoxetine protein N-terminal" evidence="1">
    <location>
        <begin position="9"/>
        <end position="83"/>
    </location>
</feature>
<evidence type="ECO:0000259" key="1">
    <source>
        <dbReference type="Pfam" id="PF20146"/>
    </source>
</evidence>
<sequence length="96" mass="10522">MSLGHYTAVLDAYGKPENGILLGNIRWLGEYDECLNVYAPPKGNTSVGNFHGKYCTLQVPLKQGNMSLPLLVATCLPESCNPNGRIFSSITNFKMK</sequence>
<dbReference type="OrthoDB" id="6434228at2759"/>
<dbReference type="Proteomes" id="UP000499080">
    <property type="component" value="Unassembled WGS sequence"/>
</dbReference>
<protein>
    <recommendedName>
        <fullName evidence="1">Nose resistant-to-fluoxetine protein N-terminal domain-containing protein</fullName>
    </recommendedName>
</protein>
<accession>A0A4Y2QE99</accession>
<gene>
    <name evidence="2" type="ORF">AVEN_205971_1</name>
</gene>
<comment type="caution">
    <text evidence="2">The sequence shown here is derived from an EMBL/GenBank/DDBJ whole genome shotgun (WGS) entry which is preliminary data.</text>
</comment>
<feature type="non-terminal residue" evidence="2">
    <location>
        <position position="96"/>
    </location>
</feature>
<dbReference type="AlphaFoldDB" id="A0A4Y2QE99"/>
<dbReference type="Pfam" id="PF20146">
    <property type="entry name" value="NRF"/>
    <property type="match status" value="1"/>
</dbReference>
<dbReference type="EMBL" id="BGPR01220588">
    <property type="protein sequence ID" value="GBN61572.1"/>
    <property type="molecule type" value="Genomic_DNA"/>
</dbReference>
<reference evidence="2 3" key="1">
    <citation type="journal article" date="2019" name="Sci. Rep.">
        <title>Orb-weaving spider Araneus ventricosus genome elucidates the spidroin gene catalogue.</title>
        <authorList>
            <person name="Kono N."/>
            <person name="Nakamura H."/>
            <person name="Ohtoshi R."/>
            <person name="Moran D.A.P."/>
            <person name="Shinohara A."/>
            <person name="Yoshida Y."/>
            <person name="Fujiwara M."/>
            <person name="Mori M."/>
            <person name="Tomita M."/>
            <person name="Arakawa K."/>
        </authorList>
    </citation>
    <scope>NUCLEOTIDE SEQUENCE [LARGE SCALE GENOMIC DNA]</scope>
</reference>